<sequence length="1402" mass="158600">MALDRSYYFFDQKLLPRRSNYLGSPQSEREEERICDQQVLHSTTPSGGQPIHKTVTQKPLISPTETVNNLTSTRTSGQRQHEKHVSVTLGLSPQHNYFLWRHASDQLLSDLGQRMRLAKWKRIRRPRFLDYQLDATWDELIQDVSYEYRDWQSQSLKYQYNTWINDYPPEVDARGFKCDVTRRTPFPDADVQTCVSACGSVCLNPRSPQHMSVAQPEESITSINSPSLTNVVKRKRSILLPATMNKIAETSGPTLSRSGRVSINSDSNGKAVLGTENITRIGSSKLGHRTIHRRMSSQASARSQTAERRTDTRSGFYTTIQFTMESSENNEGWVNTNPVISFLETLEWACSRLQISIRKNELAFRMECLQFPRLCRARYITYNRLAELSSTGQFQSLRMNKISSSQSQLSGKKCQNGEKQLSSNSMSRSKLVLEVSFAVSSSGKKLPELRLRRLIKCASARGPVLSKPQGDYILENAITTFQDKSVSFIRSGLKIAAVLQQLAMQFDCDVPASLRPHNLTGVSLSKLVELLKYQRKALKNKTMGDQEQLRLPNWLSYSCDGTLTICYPTGHIAVIWTPSPKKYTPPVNVQPSDCPDSDSIPRLTRQSTSEPPSHRRKAMPANAKRGFPVRQSPVDTDRPFWPQSKSRIEQTGFYLFLFDLPPECDPANIGPLCTLTSTAFKDSDVALMSADLTSTPELDGPNNTGQKHLLESRLLKKRDSVNKLSTETNVSNMINVGENFPVSSHLKHQQTSPTTLTQVGQMLAQFTPSGEGVIFSNSDVQQTVDEKPAQLLPNCSLRVVFTPTMNYMFQPTGHPASPSFPYALKSQTTDSTTRLPSTVDIQLNKYLTVHCTSSTDLAVIFRVDNYVELKIFCHQPQEKEQKAKHNYGRRLLSKFPFLNASVDTPSGRPIPVSRKKREEAFQRLFKGMPSLESDEYLRRHLQKVSEEIVLITENWLTFLRTKLRLHRLRSSSRSPIRKAVLELDSTADRGRARFKRIGQAAVFMTVLRAKTLFTREQIITQSAKQRSQSAKSPEHRTSSRQSHRKSKRFTETVDEPAATSLDIPKTEVSMADLLPTTEVSFADLPTQQEFRESQHASEVDPKHVLVAPLSLSLPDLSTLMPNSFRLRGLPCDCPVLLRTWLHELCTREGSRIRSLLSRPFARPPTHQTARSQSVNRERKLVDRLIHIEFRTLKVAAKGCRCDRYEPPGVTDLELDLFLDYVVPPEQAIVMIVYDSRNKDSLKTNLFKMARQLYTEQHRCPLPTARGTRNRAKNSARSTSREVLVDSGQSIMQHGVGGTGACAAMATKLAHYRFFTYDLDQHSMVNEPMSCSKALLRQRHGQRPGVGDCLIFIRGQLCYIGNSLSGYPDIVPNKNHLEQKILECRTALLRHGSMLPMDFKLLH</sequence>
<feature type="compositionally biased region" description="Low complexity" evidence="1">
    <location>
        <begin position="1022"/>
        <end position="1031"/>
    </location>
</feature>
<accession>A0A8S9ZCQ7</accession>
<organism evidence="2 3">
    <name type="scientific">Paragonimus skrjabini miyazakii</name>
    <dbReference type="NCBI Taxonomy" id="59628"/>
    <lineage>
        <taxon>Eukaryota</taxon>
        <taxon>Metazoa</taxon>
        <taxon>Spiralia</taxon>
        <taxon>Lophotrochozoa</taxon>
        <taxon>Platyhelminthes</taxon>
        <taxon>Trematoda</taxon>
        <taxon>Digenea</taxon>
        <taxon>Plagiorchiida</taxon>
        <taxon>Troglotremata</taxon>
        <taxon>Troglotrematidae</taxon>
        <taxon>Paragonimus</taxon>
    </lineage>
</organism>
<name>A0A8S9ZCQ7_9TREM</name>
<dbReference type="Proteomes" id="UP000822476">
    <property type="component" value="Unassembled WGS sequence"/>
</dbReference>
<feature type="region of interest" description="Disordered" evidence="1">
    <location>
        <begin position="586"/>
        <end position="642"/>
    </location>
</feature>
<feature type="region of interest" description="Disordered" evidence="1">
    <location>
        <begin position="288"/>
        <end position="310"/>
    </location>
</feature>
<proteinExistence type="predicted"/>
<gene>
    <name evidence="2" type="ORF">EG68_00341</name>
</gene>
<feature type="region of interest" description="Disordered" evidence="1">
    <location>
        <begin position="1022"/>
        <end position="1058"/>
    </location>
</feature>
<evidence type="ECO:0000313" key="2">
    <source>
        <dbReference type="EMBL" id="KAF7262337.1"/>
    </source>
</evidence>
<reference evidence="2" key="1">
    <citation type="submission" date="2019-07" db="EMBL/GenBank/DDBJ databases">
        <title>Annotation for the trematode Paragonimus miyazaki's.</title>
        <authorList>
            <person name="Choi Y.-J."/>
        </authorList>
    </citation>
    <scope>NUCLEOTIDE SEQUENCE</scope>
    <source>
        <strain evidence="2">Japan</strain>
    </source>
</reference>
<keyword evidence="3" id="KW-1185">Reference proteome</keyword>
<dbReference type="OrthoDB" id="6351677at2759"/>
<dbReference type="EMBL" id="JTDE01000098">
    <property type="protein sequence ID" value="KAF7262337.1"/>
    <property type="molecule type" value="Genomic_DNA"/>
</dbReference>
<protein>
    <submittedName>
        <fullName evidence="2">Uncharacterized protein</fullName>
    </submittedName>
</protein>
<evidence type="ECO:0000256" key="1">
    <source>
        <dbReference type="SAM" id="MobiDB-lite"/>
    </source>
</evidence>
<comment type="caution">
    <text evidence="2">The sequence shown here is derived from an EMBL/GenBank/DDBJ whole genome shotgun (WGS) entry which is preliminary data.</text>
</comment>
<evidence type="ECO:0000313" key="3">
    <source>
        <dbReference type="Proteomes" id="UP000822476"/>
    </source>
</evidence>